<organism evidence="2 3">
    <name type="scientific">Marivirga atlantica</name>
    <dbReference type="NCBI Taxonomy" id="1548457"/>
    <lineage>
        <taxon>Bacteria</taxon>
        <taxon>Pseudomonadati</taxon>
        <taxon>Bacteroidota</taxon>
        <taxon>Cytophagia</taxon>
        <taxon>Cytophagales</taxon>
        <taxon>Marivirgaceae</taxon>
        <taxon>Marivirga</taxon>
    </lineage>
</organism>
<dbReference type="SMART" id="SM00228">
    <property type="entry name" value="PDZ"/>
    <property type="match status" value="1"/>
</dbReference>
<dbReference type="InterPro" id="IPR040756">
    <property type="entry name" value="Peptidase_M61_N"/>
</dbReference>
<accession>A0A937A758</accession>
<evidence type="ECO:0000313" key="2">
    <source>
        <dbReference type="EMBL" id="MBL0763616.1"/>
    </source>
</evidence>
<proteinExistence type="predicted"/>
<dbReference type="Gene3D" id="2.60.40.3650">
    <property type="match status" value="1"/>
</dbReference>
<dbReference type="InterPro" id="IPR024191">
    <property type="entry name" value="Peptidase_M61"/>
</dbReference>
<keyword evidence="3" id="KW-1185">Reference proteome</keyword>
<dbReference type="Pfam" id="PF05299">
    <property type="entry name" value="Peptidase_M61"/>
    <property type="match status" value="1"/>
</dbReference>
<protein>
    <submittedName>
        <fullName evidence="2">M61 family metallopeptidase</fullName>
    </submittedName>
</protein>
<evidence type="ECO:0000313" key="3">
    <source>
        <dbReference type="Proteomes" id="UP000642920"/>
    </source>
</evidence>
<evidence type="ECO:0000259" key="1">
    <source>
        <dbReference type="PROSITE" id="PS50106"/>
    </source>
</evidence>
<dbReference type="InterPro" id="IPR001478">
    <property type="entry name" value="PDZ"/>
</dbReference>
<feature type="domain" description="PDZ" evidence="1">
    <location>
        <begin position="455"/>
        <end position="513"/>
    </location>
</feature>
<dbReference type="Pfam" id="PF17899">
    <property type="entry name" value="Peptidase_M61_N"/>
    <property type="match status" value="1"/>
</dbReference>
<name>A0A937A758_9BACT</name>
<comment type="caution">
    <text evidence="2">The sequence shown here is derived from an EMBL/GenBank/DDBJ whole genome shotgun (WGS) entry which is preliminary data.</text>
</comment>
<dbReference type="RefSeq" id="WP_201916420.1">
    <property type="nucleotide sequence ID" value="NZ_JAERQG010000001.1"/>
</dbReference>
<dbReference type="InterPro" id="IPR036034">
    <property type="entry name" value="PDZ_sf"/>
</dbReference>
<dbReference type="Gene3D" id="2.30.42.10">
    <property type="match status" value="1"/>
</dbReference>
<dbReference type="InterPro" id="IPR027268">
    <property type="entry name" value="Peptidase_M4/M1_CTD_sf"/>
</dbReference>
<reference evidence="2" key="1">
    <citation type="submission" date="2021-01" db="EMBL/GenBank/DDBJ databases">
        <title>Marivirga sp. nov., isolated from intertidal surface sediments.</title>
        <authorList>
            <person name="Zhang M."/>
        </authorList>
    </citation>
    <scope>NUCLEOTIDE SEQUENCE</scope>
    <source>
        <strain evidence="2">SM1354</strain>
    </source>
</reference>
<dbReference type="SUPFAM" id="SSF50156">
    <property type="entry name" value="PDZ domain-like"/>
    <property type="match status" value="1"/>
</dbReference>
<dbReference type="InterPro" id="IPR007963">
    <property type="entry name" value="Peptidase_M61_catalytic"/>
</dbReference>
<dbReference type="Pfam" id="PF00595">
    <property type="entry name" value="PDZ"/>
    <property type="match status" value="1"/>
</dbReference>
<gene>
    <name evidence="2" type="ORF">JKP34_00035</name>
</gene>
<dbReference type="PIRSF" id="PIRSF016493">
    <property type="entry name" value="Glycyl_aminpptds"/>
    <property type="match status" value="1"/>
</dbReference>
<dbReference type="Gene3D" id="1.10.390.10">
    <property type="entry name" value="Neutral Protease Domain 2"/>
    <property type="match status" value="1"/>
</dbReference>
<sequence>MTTKYYFSQKYPHSEFLQVRSHFNLSSQADETLVFLPAWRPGRYQLGNFSKYVRSLTAHDNDGRQIKSTKVSKDSWAIETKGLEQFEVRYEFYIHIIDGGSTFVDEDIWYLNFINCTLYTHESINDKCEVHLTIPDNWTIASSLKKTGKVLEAKNFYELVDSPVIAAKSLQHLKYSIDNTNFHLWFHGNVDLTNNSNQIVKDFKKFTHEQLEMMEEMETEDYHFLFQILPHKAYHGVEHLSSTSIILGPDNEFETQDLYDNFLGISSHELFHYWNIIRIRPKEMFPYNFQTENYFTTGYIAEGVTTYYGDLFLVRSKVKSVKWYLDELNKLLKRHFENYGRFNSSVAESSQDLWVDGYEAGTPHRKVSIYVKGAIIALLLDLKIMLATNGDKCLEDVIKGLWKNYYKKGLGYSPEDYLTMAEEVIRHSLDTYADKYIYGTEPIENELKELINHFGFDLIPTPNENILNRKLGIKYNLENDRIKIISYAPDSPAEKNLRIGDEIISIDGHAVSNGIDSCLNIENGLNLTLWRKSRLKQIVIEKKEILEKNNFYGSLEIKERKERSKNENSLRKKWLKN</sequence>
<dbReference type="PROSITE" id="PS50106">
    <property type="entry name" value="PDZ"/>
    <property type="match status" value="1"/>
</dbReference>
<dbReference type="EMBL" id="JAERQG010000001">
    <property type="protein sequence ID" value="MBL0763616.1"/>
    <property type="molecule type" value="Genomic_DNA"/>
</dbReference>
<dbReference type="Proteomes" id="UP000642920">
    <property type="component" value="Unassembled WGS sequence"/>
</dbReference>
<dbReference type="AlphaFoldDB" id="A0A937A758"/>